<gene>
    <name evidence="3" type="ORF">T01_16225</name>
</gene>
<evidence type="ECO:0000313" key="3">
    <source>
        <dbReference type="EMBL" id="KRY33225.1"/>
    </source>
</evidence>
<keyword evidence="2" id="KW-0732">Signal</keyword>
<feature type="region of interest" description="Disordered" evidence="1">
    <location>
        <begin position="129"/>
        <end position="186"/>
    </location>
</feature>
<dbReference type="AlphaFoldDB" id="A0A0V1B8A3"/>
<feature type="compositionally biased region" description="Basic residues" evidence="1">
    <location>
        <begin position="464"/>
        <end position="483"/>
    </location>
</feature>
<dbReference type="InParanoid" id="A0A0V1B8A3"/>
<organism evidence="3 4">
    <name type="scientific">Trichinella spiralis</name>
    <name type="common">Trichina worm</name>
    <dbReference type="NCBI Taxonomy" id="6334"/>
    <lineage>
        <taxon>Eukaryota</taxon>
        <taxon>Metazoa</taxon>
        <taxon>Ecdysozoa</taxon>
        <taxon>Nematoda</taxon>
        <taxon>Enoplea</taxon>
        <taxon>Dorylaimia</taxon>
        <taxon>Trichinellida</taxon>
        <taxon>Trichinellidae</taxon>
        <taxon>Trichinella</taxon>
    </lineage>
</organism>
<feature type="compositionally biased region" description="Polar residues" evidence="1">
    <location>
        <begin position="325"/>
        <end position="339"/>
    </location>
</feature>
<feature type="compositionally biased region" description="Basic residues" evidence="1">
    <location>
        <begin position="381"/>
        <end position="398"/>
    </location>
</feature>
<feature type="chain" id="PRO_5006875010" description="Zonadhesin" evidence="2">
    <location>
        <begin position="22"/>
        <end position="575"/>
    </location>
</feature>
<feature type="compositionally biased region" description="Basic residues" evidence="1">
    <location>
        <begin position="297"/>
        <end position="315"/>
    </location>
</feature>
<feature type="compositionally biased region" description="Basic and acidic residues" evidence="1">
    <location>
        <begin position="248"/>
        <end position="260"/>
    </location>
</feature>
<sequence>MLLTAILVVIVLALIYHFVTKKRQTVEWKETRVHPMTAIPEKKTPEEIIKESKELQLKADKKQVGKTKKKTKSKKSKKAIKSIPKGTDISKEKTETDKKIEMAESSPETIPAVTETRDVIPQILSNVGTEEITKAAEKIRREDSEKKKRKLKRKSKSKKDREMEKEMSVKQHMMSKEKSETKLRTQVPPFQLQSIAQFTEEENIMGQVVAQRDFKQQTKVEEKIKKADSKKRKSKSAKRSKSTKTKKEKTEMMVEKDISSKKHKSKLEDEIMQWTPEVRAQATESNQAEPKVEKKDSKKIKKKSKKRSKSKKIKKTVADTVAKQAASSQMPETDTTSPKLTLASEVTAIDVDQPNIVPSISEEKGEKSVIKDERKGEKKDSKKIKKRSKKRSKSKKSKKIVDDAFAKEATYSQMPETDTLSPKLTLASEVTAIDVDQPNIVPSISEEKGEKPVIGAEPKGGKKDSKKIKKKSKKRSKSKKTKKTEKDTAAKEAASSQMPETDITSPKLALASEVTAIDVDQPNIVPPISEEKVQKAVIEAEPKVEKKDSKKIKKKSKKRSKSKKSSKPVEDKVAK</sequence>
<evidence type="ECO:0000256" key="1">
    <source>
        <dbReference type="SAM" id="MobiDB-lite"/>
    </source>
</evidence>
<feature type="compositionally biased region" description="Basic and acidic residues" evidence="1">
    <location>
        <begin position="88"/>
        <end position="102"/>
    </location>
</feature>
<evidence type="ECO:0000256" key="2">
    <source>
        <dbReference type="SAM" id="SignalP"/>
    </source>
</evidence>
<feature type="region of interest" description="Disordered" evidence="1">
    <location>
        <begin position="211"/>
        <end position="507"/>
    </location>
</feature>
<feature type="compositionally biased region" description="Basic residues" evidence="1">
    <location>
        <begin position="64"/>
        <end position="80"/>
    </location>
</feature>
<evidence type="ECO:0008006" key="5">
    <source>
        <dbReference type="Google" id="ProtNLM"/>
    </source>
</evidence>
<feature type="signal peptide" evidence="2">
    <location>
        <begin position="1"/>
        <end position="21"/>
    </location>
</feature>
<feature type="compositionally biased region" description="Polar residues" evidence="1">
    <location>
        <begin position="410"/>
        <end position="422"/>
    </location>
</feature>
<protein>
    <recommendedName>
        <fullName evidence="5">Zonadhesin</fullName>
    </recommendedName>
</protein>
<dbReference type="OrthoDB" id="5920737at2759"/>
<reference evidence="3 4" key="1">
    <citation type="submission" date="2015-01" db="EMBL/GenBank/DDBJ databases">
        <title>Evolution of Trichinella species and genotypes.</title>
        <authorList>
            <person name="Korhonen P.K."/>
            <person name="Edoardo P."/>
            <person name="Giuseppe L.R."/>
            <person name="Gasser R.B."/>
        </authorList>
    </citation>
    <scope>NUCLEOTIDE SEQUENCE [LARGE SCALE GENOMIC DNA]</scope>
    <source>
        <strain evidence="3">ISS3</strain>
    </source>
</reference>
<dbReference type="EMBL" id="JYDH01000085">
    <property type="protein sequence ID" value="KRY33225.1"/>
    <property type="molecule type" value="Genomic_DNA"/>
</dbReference>
<feature type="compositionally biased region" description="Basic and acidic residues" evidence="1">
    <location>
        <begin position="212"/>
        <end position="227"/>
    </location>
</feature>
<feature type="compositionally biased region" description="Basic residues" evidence="1">
    <location>
        <begin position="228"/>
        <end position="247"/>
    </location>
</feature>
<feature type="region of interest" description="Disordered" evidence="1">
    <location>
        <begin position="542"/>
        <end position="575"/>
    </location>
</feature>
<feature type="region of interest" description="Disordered" evidence="1">
    <location>
        <begin position="59"/>
        <end position="109"/>
    </location>
</feature>
<feature type="compositionally biased region" description="Basic and acidic residues" evidence="1">
    <location>
        <begin position="361"/>
        <end position="380"/>
    </location>
</feature>
<feature type="compositionally biased region" description="Basic residues" evidence="1">
    <location>
        <begin position="147"/>
        <end position="158"/>
    </location>
</feature>
<name>A0A0V1B8A3_TRISP</name>
<evidence type="ECO:0000313" key="4">
    <source>
        <dbReference type="Proteomes" id="UP000054776"/>
    </source>
</evidence>
<dbReference type="STRING" id="6334.A0A0V1B8A3"/>
<feature type="compositionally biased region" description="Basic and acidic residues" evidence="1">
    <location>
        <begin position="131"/>
        <end position="146"/>
    </location>
</feature>
<accession>A0A0V1B8A3</accession>
<keyword evidence="4" id="KW-1185">Reference proteome</keyword>
<feature type="compositionally biased region" description="Basic residues" evidence="1">
    <location>
        <begin position="549"/>
        <end position="566"/>
    </location>
</feature>
<comment type="caution">
    <text evidence="3">The sequence shown here is derived from an EMBL/GenBank/DDBJ whole genome shotgun (WGS) entry which is preliminary data.</text>
</comment>
<dbReference type="Proteomes" id="UP000054776">
    <property type="component" value="Unassembled WGS sequence"/>
</dbReference>
<proteinExistence type="predicted"/>
<feature type="compositionally biased region" description="Basic and acidic residues" evidence="1">
    <location>
        <begin position="159"/>
        <end position="183"/>
    </location>
</feature>